<feature type="domain" description="Methyltransferase FkbM" evidence="1">
    <location>
        <begin position="49"/>
        <end position="203"/>
    </location>
</feature>
<dbReference type="PANTHER" id="PTHR36973:SF4">
    <property type="entry name" value="NODULATION PROTEIN"/>
    <property type="match status" value="1"/>
</dbReference>
<sequence>MSFINPILKATGKLNNLCLTLCVVGSRKIYTADDFGASPWHIFAPNLKIYGIDADPEACEQANAALAAQRIDWFEQHYPLAFGGEVGQSTLYVTHAVHCSSLYLPNAEYVSRFQGFSTGLSLEASIEVETTTLDEFAKREAIEAIDVLKVDVQGADLDVLRGGKDIIHKSTLAVVVEVEFSEVYKGQPLFSDIDQYLRQQGFVLFDLVTEDAWCRLPRQFSPVRSQRRAGQLLWADAIYFRDLLQDNAQVQHLYSPESLLKLGAIADAFEFPDYALEILTHLTLNHGQDQRWNCRQEILSALENVKSVIEADFETLPIVKMLSQPCA</sequence>
<gene>
    <name evidence="2" type="ORF">BRW62_05835</name>
</gene>
<dbReference type="NCBIfam" id="TIGR01444">
    <property type="entry name" value="fkbM_fam"/>
    <property type="match status" value="1"/>
</dbReference>
<evidence type="ECO:0000313" key="3">
    <source>
        <dbReference type="Proteomes" id="UP000231057"/>
    </source>
</evidence>
<organism evidence="2 3">
    <name type="scientific">Parathermosynechococcus lividus PCC 6715</name>
    <dbReference type="NCBI Taxonomy" id="1917166"/>
    <lineage>
        <taxon>Bacteria</taxon>
        <taxon>Bacillati</taxon>
        <taxon>Cyanobacteriota</taxon>
        <taxon>Cyanophyceae</taxon>
        <taxon>Acaryochloridales</taxon>
        <taxon>Thermosynechococcaceae</taxon>
        <taxon>Parathermosynechococcus</taxon>
    </lineage>
</organism>
<proteinExistence type="predicted"/>
<dbReference type="InterPro" id="IPR053188">
    <property type="entry name" value="FkbM_Methyltransferase"/>
</dbReference>
<dbReference type="RefSeq" id="WP_099798696.1">
    <property type="nucleotide sequence ID" value="NZ_CP018092.1"/>
</dbReference>
<dbReference type="Gene3D" id="3.40.50.150">
    <property type="entry name" value="Vaccinia Virus protein VP39"/>
    <property type="match status" value="1"/>
</dbReference>
<keyword evidence="2" id="KW-0808">Transferase</keyword>
<dbReference type="InterPro" id="IPR029063">
    <property type="entry name" value="SAM-dependent_MTases_sf"/>
</dbReference>
<keyword evidence="3" id="KW-1185">Reference proteome</keyword>
<protein>
    <submittedName>
        <fullName evidence="2">FkbM family methyltransferase</fullName>
    </submittedName>
</protein>
<name>A0A2D2Q1E3_PARLV</name>
<dbReference type="Proteomes" id="UP000231057">
    <property type="component" value="Chromosome"/>
</dbReference>
<dbReference type="KEGG" id="slw:BRW62_05835"/>
<dbReference type="InterPro" id="IPR006342">
    <property type="entry name" value="FkbM_mtfrase"/>
</dbReference>
<dbReference type="AlphaFoldDB" id="A0A2D2Q1E3"/>
<dbReference type="EMBL" id="CP018092">
    <property type="protein sequence ID" value="ATS18352.1"/>
    <property type="molecule type" value="Genomic_DNA"/>
</dbReference>
<dbReference type="OrthoDB" id="292760at2"/>
<dbReference type="Pfam" id="PF05050">
    <property type="entry name" value="Methyltransf_21"/>
    <property type="match status" value="1"/>
</dbReference>
<dbReference type="GO" id="GO:0008171">
    <property type="term" value="F:O-methyltransferase activity"/>
    <property type="evidence" value="ECO:0007669"/>
    <property type="project" value="TreeGrafter"/>
</dbReference>
<dbReference type="PANTHER" id="PTHR36973">
    <property type="entry name" value="SLL1456 PROTEIN-RELATED"/>
    <property type="match status" value="1"/>
</dbReference>
<keyword evidence="2" id="KW-0489">Methyltransferase</keyword>
<evidence type="ECO:0000259" key="1">
    <source>
        <dbReference type="Pfam" id="PF05050"/>
    </source>
</evidence>
<accession>A0A2D2Q1E3</accession>
<reference evidence="3" key="2">
    <citation type="journal article" date="2022" name="Front. Microbiol.">
        <title>Comparative Genomic Analysis Revealed Distinct Molecular Components and Organization of CO2-Concentrating Mechanism in Thermophilic Cyanobacteria.</title>
        <authorList>
            <person name="Tang J."/>
            <person name="Zhou H."/>
            <person name="Yao D."/>
            <person name="Riaz S."/>
            <person name="You D."/>
            <person name="Klepacz-Smolka A."/>
            <person name="Daroch M."/>
        </authorList>
    </citation>
    <scope>NUCLEOTIDE SEQUENCE [LARGE SCALE GENOMIC DNA]</scope>
    <source>
        <strain evidence="3">PCC 6715</strain>
    </source>
</reference>
<dbReference type="GO" id="GO:0032259">
    <property type="term" value="P:methylation"/>
    <property type="evidence" value="ECO:0007669"/>
    <property type="project" value="UniProtKB-KW"/>
</dbReference>
<evidence type="ECO:0000313" key="2">
    <source>
        <dbReference type="EMBL" id="ATS18352.1"/>
    </source>
</evidence>
<reference evidence="2 3" key="1">
    <citation type="submission" date="2016-11" db="EMBL/GenBank/DDBJ databases">
        <title>Complete genome sequence of thermophilic cyanobacteria strain Synechococcus sp. PCC6715.</title>
        <authorList>
            <person name="Tang J."/>
            <person name="Daroch M."/>
            <person name="Liang Y."/>
            <person name="Jiang D."/>
            <person name="Shah M."/>
        </authorList>
    </citation>
    <scope>NUCLEOTIDE SEQUENCE [LARGE SCALE GENOMIC DNA]</scope>
    <source>
        <strain evidence="2 3">PCC 6715</strain>
    </source>
</reference>
<dbReference type="SUPFAM" id="SSF53335">
    <property type="entry name" value="S-adenosyl-L-methionine-dependent methyltransferases"/>
    <property type="match status" value="1"/>
</dbReference>